<dbReference type="InterPro" id="IPR000595">
    <property type="entry name" value="cNMP-bd_dom"/>
</dbReference>
<feature type="compositionally biased region" description="Polar residues" evidence="4">
    <location>
        <begin position="1"/>
        <end position="15"/>
    </location>
</feature>
<dbReference type="PROSITE" id="PS50042">
    <property type="entry name" value="CNMP_BINDING_3"/>
    <property type="match status" value="1"/>
</dbReference>
<evidence type="ECO:0000259" key="6">
    <source>
        <dbReference type="PROSITE" id="PS50943"/>
    </source>
</evidence>
<dbReference type="PROSITE" id="PS50943">
    <property type="entry name" value="HTH_CROC1"/>
    <property type="match status" value="1"/>
</dbReference>
<feature type="region of interest" description="Disordered" evidence="4">
    <location>
        <begin position="297"/>
        <end position="319"/>
    </location>
</feature>
<evidence type="ECO:0000256" key="3">
    <source>
        <dbReference type="ARBA" id="ARBA00023163"/>
    </source>
</evidence>
<organism evidence="8 9">
    <name type="scientific">Actinokineospora cianjurensis</name>
    <dbReference type="NCBI Taxonomy" id="585224"/>
    <lineage>
        <taxon>Bacteria</taxon>
        <taxon>Bacillati</taxon>
        <taxon>Actinomycetota</taxon>
        <taxon>Actinomycetes</taxon>
        <taxon>Pseudonocardiales</taxon>
        <taxon>Pseudonocardiaceae</taxon>
        <taxon>Actinokineospora</taxon>
    </lineage>
</organism>
<dbReference type="PROSITE" id="PS51063">
    <property type="entry name" value="HTH_CRP_2"/>
    <property type="match status" value="1"/>
</dbReference>
<dbReference type="AlphaFoldDB" id="A0A421B1X1"/>
<evidence type="ECO:0000256" key="4">
    <source>
        <dbReference type="SAM" id="MobiDB-lite"/>
    </source>
</evidence>
<dbReference type="Pfam" id="PF01381">
    <property type="entry name" value="HTH_3"/>
    <property type="match status" value="1"/>
</dbReference>
<reference evidence="8 9" key="1">
    <citation type="submission" date="2018-10" db="EMBL/GenBank/DDBJ databases">
        <title>Genomic Encyclopedia of Archaeal and Bacterial Type Strains, Phase II (KMG-II): from individual species to whole genera.</title>
        <authorList>
            <person name="Goeker M."/>
        </authorList>
    </citation>
    <scope>NUCLEOTIDE SEQUENCE [LARGE SCALE GENOMIC DNA]</scope>
    <source>
        <strain evidence="8 9">DSM 45657</strain>
    </source>
</reference>
<dbReference type="SMART" id="SM00530">
    <property type="entry name" value="HTH_XRE"/>
    <property type="match status" value="2"/>
</dbReference>
<protein>
    <submittedName>
        <fullName evidence="8">CRP-like cAMP-binding protein</fullName>
    </submittedName>
</protein>
<dbReference type="PANTHER" id="PTHR24567">
    <property type="entry name" value="CRP FAMILY TRANSCRIPTIONAL REGULATORY PROTEIN"/>
    <property type="match status" value="1"/>
</dbReference>
<proteinExistence type="predicted"/>
<name>A0A421B1X1_9PSEU</name>
<evidence type="ECO:0000256" key="1">
    <source>
        <dbReference type="ARBA" id="ARBA00023015"/>
    </source>
</evidence>
<dbReference type="CDD" id="cd00038">
    <property type="entry name" value="CAP_ED"/>
    <property type="match status" value="1"/>
</dbReference>
<dbReference type="Pfam" id="PF13545">
    <property type="entry name" value="HTH_Crp_2"/>
    <property type="match status" value="1"/>
</dbReference>
<dbReference type="GO" id="GO:0005829">
    <property type="term" value="C:cytosol"/>
    <property type="evidence" value="ECO:0007669"/>
    <property type="project" value="TreeGrafter"/>
</dbReference>
<keyword evidence="2" id="KW-0238">DNA-binding</keyword>
<accession>A0A421B1X1</accession>
<dbReference type="RefSeq" id="WP_170224526.1">
    <property type="nucleotide sequence ID" value="NZ_RCDD01000003.1"/>
</dbReference>
<dbReference type="InterPro" id="IPR001387">
    <property type="entry name" value="Cro/C1-type_HTH"/>
</dbReference>
<evidence type="ECO:0000259" key="7">
    <source>
        <dbReference type="PROSITE" id="PS51063"/>
    </source>
</evidence>
<dbReference type="InterPro" id="IPR010982">
    <property type="entry name" value="Lambda_DNA-bd_dom_sf"/>
</dbReference>
<dbReference type="Gene3D" id="1.10.260.40">
    <property type="entry name" value="lambda repressor-like DNA-binding domains"/>
    <property type="match status" value="2"/>
</dbReference>
<keyword evidence="9" id="KW-1185">Reference proteome</keyword>
<dbReference type="InterPro" id="IPR036390">
    <property type="entry name" value="WH_DNA-bd_sf"/>
</dbReference>
<dbReference type="Gene3D" id="1.10.10.10">
    <property type="entry name" value="Winged helix-like DNA-binding domain superfamily/Winged helix DNA-binding domain"/>
    <property type="match status" value="1"/>
</dbReference>
<dbReference type="InterPro" id="IPR012318">
    <property type="entry name" value="HTH_CRP"/>
</dbReference>
<sequence>MTPTPAVSRSQTTAHPTGGVPDHGSRTPPQAHPDAPGTGAVRTDNHTRFAQAIGRVLRARREALDLSPADLAARLGTVTASTIGSYERGDRRLTAYRAAHLCHALLISPEHLLTAAITGTTALRDPLPPLLLIDPEPLRGPDIPPALRRFATHSLAPAWITAATVRHLAALDDRDDLEVLRHCHRARITPTPPRTPPPTPTTPRFHCLLGDWIQRLRALHGWSRQQLADRVTHHSGAAIAPVTVHTYETGTRHIALHRLHDIACALDASAAHALTHATDPAPTSIDHPGTDHDHPITTHHPHRGPLVHIGRSRSPERTDWPEHTLLGALTTETRTALLHAGHTAVRPAGTTLIREGDTDNQTILILDGTVKITARSPIGTEVLLDLRSAGDIVGETGALTPDAPHPTTIRAATTLAARIMHSDTLATLLATHPDLSIQMSRSIQSRLRWAERRRLDTAIKDGSVRLATLLVELTDHHGELTDGHWSFPQLTRHDLGWLTGMAPRTVEHAIAALKPHGLTAGYRTLRVTNLDDLRRYAVRP</sequence>
<dbReference type="PANTHER" id="PTHR24567:SF74">
    <property type="entry name" value="HTH-TYPE TRANSCRIPTIONAL REGULATOR ARCR"/>
    <property type="match status" value="1"/>
</dbReference>
<evidence type="ECO:0000259" key="5">
    <source>
        <dbReference type="PROSITE" id="PS50042"/>
    </source>
</evidence>
<dbReference type="Pfam" id="PF00027">
    <property type="entry name" value="cNMP_binding"/>
    <property type="match status" value="1"/>
</dbReference>
<dbReference type="GO" id="GO:0003700">
    <property type="term" value="F:DNA-binding transcription factor activity"/>
    <property type="evidence" value="ECO:0007669"/>
    <property type="project" value="TreeGrafter"/>
</dbReference>
<dbReference type="GO" id="GO:0003677">
    <property type="term" value="F:DNA binding"/>
    <property type="evidence" value="ECO:0007669"/>
    <property type="project" value="UniProtKB-KW"/>
</dbReference>
<feature type="domain" description="HTH crp-type" evidence="7">
    <location>
        <begin position="460"/>
        <end position="531"/>
    </location>
</feature>
<comment type="caution">
    <text evidence="8">The sequence shown here is derived from an EMBL/GenBank/DDBJ whole genome shotgun (WGS) entry which is preliminary data.</text>
</comment>
<dbReference type="CDD" id="cd00093">
    <property type="entry name" value="HTH_XRE"/>
    <property type="match status" value="2"/>
</dbReference>
<dbReference type="InterPro" id="IPR018490">
    <property type="entry name" value="cNMP-bd_dom_sf"/>
</dbReference>
<dbReference type="InterPro" id="IPR014710">
    <property type="entry name" value="RmlC-like_jellyroll"/>
</dbReference>
<dbReference type="InterPro" id="IPR050397">
    <property type="entry name" value="Env_Response_Regulators"/>
</dbReference>
<feature type="region of interest" description="Disordered" evidence="4">
    <location>
        <begin position="1"/>
        <end position="44"/>
    </location>
</feature>
<dbReference type="SUPFAM" id="SSF51206">
    <property type="entry name" value="cAMP-binding domain-like"/>
    <property type="match status" value="1"/>
</dbReference>
<keyword evidence="1" id="KW-0805">Transcription regulation</keyword>
<feature type="domain" description="HTH cro/C1-type" evidence="6">
    <location>
        <begin position="57"/>
        <end position="112"/>
    </location>
</feature>
<keyword evidence="3" id="KW-0804">Transcription</keyword>
<feature type="domain" description="Cyclic nucleotide-binding" evidence="5">
    <location>
        <begin position="325"/>
        <end position="446"/>
    </location>
</feature>
<dbReference type="EMBL" id="RCDD01000003">
    <property type="protein sequence ID" value="RLK58419.1"/>
    <property type="molecule type" value="Genomic_DNA"/>
</dbReference>
<dbReference type="InterPro" id="IPR036388">
    <property type="entry name" value="WH-like_DNA-bd_sf"/>
</dbReference>
<dbReference type="SUPFAM" id="SSF47413">
    <property type="entry name" value="lambda repressor-like DNA-binding domains"/>
    <property type="match status" value="2"/>
</dbReference>
<dbReference type="SMART" id="SM00100">
    <property type="entry name" value="cNMP"/>
    <property type="match status" value="1"/>
</dbReference>
<gene>
    <name evidence="8" type="ORF">CLV68_4520</name>
</gene>
<evidence type="ECO:0000256" key="2">
    <source>
        <dbReference type="ARBA" id="ARBA00023125"/>
    </source>
</evidence>
<dbReference type="Proteomes" id="UP000282454">
    <property type="component" value="Unassembled WGS sequence"/>
</dbReference>
<dbReference type="SUPFAM" id="SSF46785">
    <property type="entry name" value="Winged helix' DNA-binding domain"/>
    <property type="match status" value="1"/>
</dbReference>
<dbReference type="Gene3D" id="2.60.120.10">
    <property type="entry name" value="Jelly Rolls"/>
    <property type="match status" value="1"/>
</dbReference>
<evidence type="ECO:0000313" key="8">
    <source>
        <dbReference type="EMBL" id="RLK58419.1"/>
    </source>
</evidence>
<evidence type="ECO:0000313" key="9">
    <source>
        <dbReference type="Proteomes" id="UP000282454"/>
    </source>
</evidence>